<dbReference type="InterPro" id="IPR011528">
    <property type="entry name" value="NERD"/>
</dbReference>
<protein>
    <submittedName>
        <fullName evidence="2">NERD domain-containing protein</fullName>
    </submittedName>
</protein>
<evidence type="ECO:0000259" key="1">
    <source>
        <dbReference type="PROSITE" id="PS50965"/>
    </source>
</evidence>
<name>A0ABS1TY03_9BACI</name>
<feature type="domain" description="NERD" evidence="1">
    <location>
        <begin position="39"/>
        <end position="150"/>
    </location>
</feature>
<dbReference type="Proteomes" id="UP000623967">
    <property type="component" value="Unassembled WGS sequence"/>
</dbReference>
<gene>
    <name evidence="2" type="ORF">JK635_23665</name>
</gene>
<comment type="caution">
    <text evidence="2">The sequence shown here is derived from an EMBL/GenBank/DDBJ whole genome shotgun (WGS) entry which is preliminary data.</text>
</comment>
<sequence length="304" mass="35935">MPILRKKRQIPKELRILRFLNARMVLLDQDRRNYFNAEKGFEGETKFDLLTEKLVSNCIVINGLLLKTDNTFYQIDTVIIFQKLIYLIDVKNFESDYQFEGKHLKHIKTEKIIKDPYIQLQRCETLFRQLLQQLGFSFNVEPFLVYINPEFTMYQAPHNPSIIFPTQVDRFIKTLNKMPSKLNSGHEKLADLLISMDIGDYPFAQLPSYDFEQLEKGVISPCCWTFMKPLSRERLICPKSGLIEKVDSAVLRSVEEFRILFPDRKITTTEIYNWCKVIKSRRAIMRILLNNYQLCGKGRYSFFV</sequence>
<dbReference type="EMBL" id="JAESWB010000403">
    <property type="protein sequence ID" value="MBL4955151.1"/>
    <property type="molecule type" value="Genomic_DNA"/>
</dbReference>
<dbReference type="PROSITE" id="PS50965">
    <property type="entry name" value="NERD"/>
    <property type="match status" value="1"/>
</dbReference>
<dbReference type="Pfam" id="PF08378">
    <property type="entry name" value="NERD"/>
    <property type="match status" value="1"/>
</dbReference>
<keyword evidence="3" id="KW-1185">Reference proteome</keyword>
<organism evidence="2 3">
    <name type="scientific">Neobacillus paridis</name>
    <dbReference type="NCBI Taxonomy" id="2803862"/>
    <lineage>
        <taxon>Bacteria</taxon>
        <taxon>Bacillati</taxon>
        <taxon>Bacillota</taxon>
        <taxon>Bacilli</taxon>
        <taxon>Bacillales</taxon>
        <taxon>Bacillaceae</taxon>
        <taxon>Neobacillus</taxon>
    </lineage>
</organism>
<evidence type="ECO:0000313" key="2">
    <source>
        <dbReference type="EMBL" id="MBL4955151.1"/>
    </source>
</evidence>
<proteinExistence type="predicted"/>
<dbReference type="RefSeq" id="WP_202656409.1">
    <property type="nucleotide sequence ID" value="NZ_JAESWB010000403.1"/>
</dbReference>
<evidence type="ECO:0000313" key="3">
    <source>
        <dbReference type="Proteomes" id="UP000623967"/>
    </source>
</evidence>
<accession>A0ABS1TY03</accession>
<reference evidence="2 3" key="1">
    <citation type="submission" date="2021-01" db="EMBL/GenBank/DDBJ databases">
        <title>Genome public.</title>
        <authorList>
            <person name="Liu C."/>
            <person name="Sun Q."/>
        </authorList>
    </citation>
    <scope>NUCLEOTIDE SEQUENCE [LARGE SCALE GENOMIC DNA]</scope>
    <source>
        <strain evidence="2 3">YIM B02564</strain>
    </source>
</reference>